<dbReference type="PANTHER" id="PTHR46112:SF2">
    <property type="entry name" value="XAA-PRO AMINOPEPTIDASE P-RELATED"/>
    <property type="match status" value="1"/>
</dbReference>
<sequence length="365" mass="39677">MTDVTVAPLLDRLDDYLEREGLEAVWFARPNSFAWLTGGGNNVVDRATDIGVAAVGYDGDERTVVTNNIEGQRLIDEEVGDVPVETVQWYEDGVAEAIRAHSPTPAAADFEVEGFDTVEARDLRQPLTADQIEQYRSLAVDATRAFESVLREASSDATERAVTADIHRELEAEGIWAPVVLVGGSERAPAYRHYTSTDTELGDYALASITAMRDGLFVSTSRTIAFDAPEWLAERTEDAARVETTALAATRRVGRESGTAGDVFAAVQDAYAQLGWAGEWENHHQGGAAGFAGREWIATPTHDAPVHLPMAYSWNPTVQGAKSEDTHLVTDESVEPISVTGEWPRTTVSAVGTDLTLDRHDVLHL</sequence>
<dbReference type="InterPro" id="IPR036005">
    <property type="entry name" value="Creatinase/aminopeptidase-like"/>
</dbReference>
<dbReference type="RefSeq" id="WP_015763213.1">
    <property type="nucleotide sequence ID" value="NZ_CP039375.1"/>
</dbReference>
<dbReference type="SUPFAM" id="SSF55920">
    <property type="entry name" value="Creatinase/aminopeptidase"/>
    <property type="match status" value="1"/>
</dbReference>
<proteinExistence type="predicted"/>
<dbReference type="EMBL" id="CP039375">
    <property type="protein sequence ID" value="QCD66782.1"/>
    <property type="molecule type" value="Genomic_DNA"/>
</dbReference>
<dbReference type="OMA" id="VWFARPN"/>
<dbReference type="SUPFAM" id="SSF53092">
    <property type="entry name" value="Creatinase/prolidase N-terminal domain"/>
    <property type="match status" value="1"/>
</dbReference>
<dbReference type="PANTHER" id="PTHR46112">
    <property type="entry name" value="AMINOPEPTIDASE"/>
    <property type="match status" value="1"/>
</dbReference>
<gene>
    <name evidence="1" type="ORF">E5139_14440</name>
</gene>
<organism evidence="1 2">
    <name type="scientific">Halomicrobium mukohataei</name>
    <dbReference type="NCBI Taxonomy" id="57705"/>
    <lineage>
        <taxon>Archaea</taxon>
        <taxon>Methanobacteriati</taxon>
        <taxon>Methanobacteriota</taxon>
        <taxon>Stenosarchaea group</taxon>
        <taxon>Halobacteria</taxon>
        <taxon>Halobacteriales</taxon>
        <taxon>Haloarculaceae</taxon>
        <taxon>Halomicrobium</taxon>
    </lineage>
</organism>
<dbReference type="GeneID" id="42180162"/>
<dbReference type="Proteomes" id="UP000297053">
    <property type="component" value="Chromosome"/>
</dbReference>
<reference evidence="1 2" key="1">
    <citation type="submission" date="2019-04" db="EMBL/GenBank/DDBJ databases">
        <title>Complete genome sequence of Arthrobacter sp. ZXY-2 associated with effective atrazine degradation and salt adaptation.</title>
        <authorList>
            <person name="Zhao X."/>
        </authorList>
    </citation>
    <scope>NUCLEOTIDE SEQUENCE [LARGE SCALE GENOMIC DNA]</scope>
    <source>
        <strain evidence="2">ZP60</strain>
    </source>
</reference>
<dbReference type="Gene3D" id="3.90.230.10">
    <property type="entry name" value="Creatinase/methionine aminopeptidase superfamily"/>
    <property type="match status" value="1"/>
</dbReference>
<dbReference type="InterPro" id="IPR029149">
    <property type="entry name" value="Creatin/AminoP/Spt16_N"/>
</dbReference>
<reference evidence="1 2" key="2">
    <citation type="submission" date="2019-04" db="EMBL/GenBank/DDBJ databases">
        <authorList>
            <person name="Yang S."/>
            <person name="Wei W."/>
        </authorList>
    </citation>
    <scope>NUCLEOTIDE SEQUENCE [LARGE SCALE GENOMIC DNA]</scope>
    <source>
        <strain evidence="2">ZP60</strain>
    </source>
</reference>
<dbReference type="CDD" id="cd01066">
    <property type="entry name" value="APP_MetAP"/>
    <property type="match status" value="1"/>
</dbReference>
<dbReference type="AlphaFoldDB" id="A0A4D6KHB0"/>
<dbReference type="KEGG" id="halz:E5139_14440"/>
<accession>A0A4D6KHB0</accession>
<dbReference type="InterPro" id="IPR050659">
    <property type="entry name" value="Peptidase_M24B"/>
</dbReference>
<evidence type="ECO:0000313" key="2">
    <source>
        <dbReference type="Proteomes" id="UP000297053"/>
    </source>
</evidence>
<protein>
    <submittedName>
        <fullName evidence="1">M24 family metallopeptidase</fullName>
    </submittedName>
</protein>
<name>A0A4D6KHB0_9EURY</name>
<evidence type="ECO:0000313" key="1">
    <source>
        <dbReference type="EMBL" id="QCD66782.1"/>
    </source>
</evidence>